<dbReference type="EMBL" id="CM042041">
    <property type="protein sequence ID" value="KAI3712699.1"/>
    <property type="molecule type" value="Genomic_DNA"/>
</dbReference>
<reference evidence="1 2" key="2">
    <citation type="journal article" date="2022" name="Mol. Ecol. Resour.">
        <title>The genomes of chicory, endive, great burdock and yacon provide insights into Asteraceae paleo-polyploidization history and plant inulin production.</title>
        <authorList>
            <person name="Fan W."/>
            <person name="Wang S."/>
            <person name="Wang H."/>
            <person name="Wang A."/>
            <person name="Jiang F."/>
            <person name="Liu H."/>
            <person name="Zhao H."/>
            <person name="Xu D."/>
            <person name="Zhang Y."/>
        </authorList>
    </citation>
    <scope>NUCLEOTIDE SEQUENCE [LARGE SCALE GENOMIC DNA]</scope>
    <source>
        <strain evidence="2">cv. Yunnan</strain>
        <tissue evidence="1">Leaves</tissue>
    </source>
</reference>
<protein>
    <submittedName>
        <fullName evidence="1">Uncharacterized protein</fullName>
    </submittedName>
</protein>
<organism evidence="1 2">
    <name type="scientific">Smallanthus sonchifolius</name>
    <dbReference type="NCBI Taxonomy" id="185202"/>
    <lineage>
        <taxon>Eukaryota</taxon>
        <taxon>Viridiplantae</taxon>
        <taxon>Streptophyta</taxon>
        <taxon>Embryophyta</taxon>
        <taxon>Tracheophyta</taxon>
        <taxon>Spermatophyta</taxon>
        <taxon>Magnoliopsida</taxon>
        <taxon>eudicotyledons</taxon>
        <taxon>Gunneridae</taxon>
        <taxon>Pentapetalae</taxon>
        <taxon>asterids</taxon>
        <taxon>campanulids</taxon>
        <taxon>Asterales</taxon>
        <taxon>Asteraceae</taxon>
        <taxon>Asteroideae</taxon>
        <taxon>Heliantheae alliance</taxon>
        <taxon>Millerieae</taxon>
        <taxon>Smallanthus</taxon>
    </lineage>
</organism>
<evidence type="ECO:0000313" key="2">
    <source>
        <dbReference type="Proteomes" id="UP001056120"/>
    </source>
</evidence>
<accession>A0ACB9ARK5</accession>
<reference evidence="2" key="1">
    <citation type="journal article" date="2022" name="Mol. Ecol. Resour.">
        <title>The genomes of chicory, endive, great burdock and yacon provide insights into Asteraceae palaeo-polyploidization history and plant inulin production.</title>
        <authorList>
            <person name="Fan W."/>
            <person name="Wang S."/>
            <person name="Wang H."/>
            <person name="Wang A."/>
            <person name="Jiang F."/>
            <person name="Liu H."/>
            <person name="Zhao H."/>
            <person name="Xu D."/>
            <person name="Zhang Y."/>
        </authorList>
    </citation>
    <scope>NUCLEOTIDE SEQUENCE [LARGE SCALE GENOMIC DNA]</scope>
    <source>
        <strain evidence="2">cv. Yunnan</strain>
    </source>
</reference>
<comment type="caution">
    <text evidence="1">The sequence shown here is derived from an EMBL/GenBank/DDBJ whole genome shotgun (WGS) entry which is preliminary data.</text>
</comment>
<dbReference type="Proteomes" id="UP001056120">
    <property type="component" value="Linkage Group LG24"/>
</dbReference>
<gene>
    <name evidence="1" type="ORF">L1987_71262</name>
</gene>
<name>A0ACB9ARK5_9ASTR</name>
<evidence type="ECO:0000313" key="1">
    <source>
        <dbReference type="EMBL" id="KAI3712699.1"/>
    </source>
</evidence>
<sequence length="143" mass="15331">MAACQHCLAEGTHADHRVISIYRLVYKDVVSVEQMSLHIDCSSIQPYASNGRQVLALHPLPHYNSGQINQDRACRTCTRILMNPDIYSYCSIACKPSVGPAAVDQGDAGSEYGGGRGGGCGDGARTRSKRSDSGAIRQFGTVQ</sequence>
<keyword evidence="2" id="KW-1185">Reference proteome</keyword>
<proteinExistence type="predicted"/>